<sequence>MARIARCNTPSPTIPARDTWASQQMAVFELHMLNFNLPNNYREQGDGFLRTLLGLIRDSFAILCTPTVRAQKSIRHPMILCPFAVPNQNSCTPEFGRAEQRQSLGIWRTRILSLLSYLSETVSGPRMTYQCEPVTSVPVSIRGNPKRVPGRLEASWADVMRWMN</sequence>
<dbReference type="RefSeq" id="XP_018245077.1">
    <property type="nucleotide sequence ID" value="XM_018400074.1"/>
</dbReference>
<name>A0A0J9V815_FUSO4</name>
<gene>
    <name evidence="1" type="ORF">FOXG_19801</name>
</gene>
<accession>A0A0J9V815</accession>
<dbReference type="RefSeq" id="XP_018245078.1">
    <property type="nucleotide sequence ID" value="XM_018400075.1"/>
</dbReference>
<dbReference type="AlphaFoldDB" id="A0A0J9V815"/>
<dbReference type="RefSeq" id="XP_018245076.1">
    <property type="nucleotide sequence ID" value="XM_018400073.1"/>
</dbReference>
<dbReference type="RefSeq" id="XP_018245079.1">
    <property type="nucleotide sequence ID" value="XM_018400076.1"/>
</dbReference>
<dbReference type="EMBL" id="DS231705">
    <property type="protein sequence ID" value="KNB07031.1"/>
    <property type="molecule type" value="Genomic_DNA"/>
</dbReference>
<dbReference type="VEuPathDB" id="FungiDB:FOXG_19801"/>
<dbReference type="EMBL" id="DS231705">
    <property type="protein sequence ID" value="KNB07032.1"/>
    <property type="molecule type" value="Genomic_DNA"/>
</dbReference>
<dbReference type="Proteomes" id="UP000009097">
    <property type="component" value="Unassembled WGS sequence"/>
</dbReference>
<evidence type="ECO:0000313" key="2">
    <source>
        <dbReference type="Proteomes" id="UP000009097"/>
    </source>
</evidence>
<dbReference type="EMBL" id="DS231705">
    <property type="protein sequence ID" value="KNB07033.1"/>
    <property type="molecule type" value="Genomic_DNA"/>
</dbReference>
<protein>
    <submittedName>
        <fullName evidence="1">Uncharacterized protein</fullName>
    </submittedName>
</protein>
<dbReference type="KEGG" id="fox:FOXG_19801"/>
<dbReference type="GeneID" id="28960507"/>
<organism evidence="1 2">
    <name type="scientific">Fusarium oxysporum f. sp. lycopersici (strain 4287 / CBS 123668 / FGSC 9935 / NRRL 34936)</name>
    <name type="common">Fusarium vascular wilt of tomato</name>
    <dbReference type="NCBI Taxonomy" id="426428"/>
    <lineage>
        <taxon>Eukaryota</taxon>
        <taxon>Fungi</taxon>
        <taxon>Dikarya</taxon>
        <taxon>Ascomycota</taxon>
        <taxon>Pezizomycotina</taxon>
        <taxon>Sordariomycetes</taxon>
        <taxon>Hypocreomycetidae</taxon>
        <taxon>Hypocreales</taxon>
        <taxon>Nectriaceae</taxon>
        <taxon>Fusarium</taxon>
        <taxon>Fusarium oxysporum species complex</taxon>
    </lineage>
</organism>
<reference evidence="1" key="2">
    <citation type="journal article" date="2010" name="Nature">
        <title>Comparative genomics reveals mobile pathogenicity chromosomes in Fusarium.</title>
        <authorList>
            <person name="Ma L.J."/>
            <person name="van der Does H.C."/>
            <person name="Borkovich K.A."/>
            <person name="Coleman J.J."/>
            <person name="Daboussi M.J."/>
            <person name="Di Pietro A."/>
            <person name="Dufresne M."/>
            <person name="Freitag M."/>
            <person name="Grabherr M."/>
            <person name="Henrissat B."/>
            <person name="Houterman P.M."/>
            <person name="Kang S."/>
            <person name="Shim W.B."/>
            <person name="Woloshuk C."/>
            <person name="Xie X."/>
            <person name="Xu J.R."/>
            <person name="Antoniw J."/>
            <person name="Baker S.E."/>
            <person name="Bluhm B.H."/>
            <person name="Breakspear A."/>
            <person name="Brown D.W."/>
            <person name="Butchko R.A."/>
            <person name="Chapman S."/>
            <person name="Coulson R."/>
            <person name="Coutinho P.M."/>
            <person name="Danchin E.G."/>
            <person name="Diener A."/>
            <person name="Gale L.R."/>
            <person name="Gardiner D.M."/>
            <person name="Goff S."/>
            <person name="Hammond-Kosack K.E."/>
            <person name="Hilburn K."/>
            <person name="Hua-Van A."/>
            <person name="Jonkers W."/>
            <person name="Kazan K."/>
            <person name="Kodira C.D."/>
            <person name="Koehrsen M."/>
            <person name="Kumar L."/>
            <person name="Lee Y.H."/>
            <person name="Li L."/>
            <person name="Manners J.M."/>
            <person name="Miranda-Saavedra D."/>
            <person name="Mukherjee M."/>
            <person name="Park G."/>
            <person name="Park J."/>
            <person name="Park S.Y."/>
            <person name="Proctor R.H."/>
            <person name="Regev A."/>
            <person name="Ruiz-Roldan M.C."/>
            <person name="Sain D."/>
            <person name="Sakthikumar S."/>
            <person name="Sykes S."/>
            <person name="Schwartz D.C."/>
            <person name="Turgeon B.G."/>
            <person name="Wapinski I."/>
            <person name="Yoder O."/>
            <person name="Young S."/>
            <person name="Zeng Q."/>
            <person name="Zhou S."/>
            <person name="Galagan J."/>
            <person name="Cuomo C.A."/>
            <person name="Kistler H.C."/>
            <person name="Rep M."/>
        </authorList>
    </citation>
    <scope>NUCLEOTIDE SEQUENCE [LARGE SCALE GENOMIC DNA]</scope>
    <source>
        <strain evidence="1">4287</strain>
    </source>
</reference>
<dbReference type="EMBL" id="DS231705">
    <property type="protein sequence ID" value="KNB07034.1"/>
    <property type="molecule type" value="Genomic_DNA"/>
</dbReference>
<reference evidence="1" key="1">
    <citation type="submission" date="2007-04" db="EMBL/GenBank/DDBJ databases">
        <authorList>
            <consortium name="The Broad Institute Genome Sequencing Platform"/>
            <person name="Birren B."/>
            <person name="Lander E."/>
            <person name="Galagan J."/>
            <person name="Nusbaum C."/>
            <person name="Devon K."/>
            <person name="Ma L.-J."/>
            <person name="Jaffe D."/>
            <person name="Butler J."/>
            <person name="Alvarez P."/>
            <person name="Gnerre S."/>
            <person name="Grabherr M."/>
            <person name="Kleber M."/>
            <person name="Mauceli E."/>
            <person name="Brockman W."/>
            <person name="MacCallum I.A."/>
            <person name="Young S."/>
            <person name="LaButti K."/>
            <person name="DeCaprio D."/>
            <person name="Crawford M."/>
            <person name="Koehrsen M."/>
            <person name="Engels R."/>
            <person name="Montgomery P."/>
            <person name="Pearson M."/>
            <person name="Howarth C."/>
            <person name="Larson L."/>
            <person name="White J."/>
            <person name="O'Leary S."/>
            <person name="Kodira C."/>
            <person name="Zeng Q."/>
            <person name="Yandava C."/>
            <person name="Alvarado L."/>
            <person name="Kistler C."/>
            <person name="Shim W.-B."/>
            <person name="Kang S."/>
            <person name="Woloshuk C."/>
        </authorList>
    </citation>
    <scope>NUCLEOTIDE SEQUENCE</scope>
    <source>
        <strain evidence="1">4287</strain>
    </source>
</reference>
<proteinExistence type="predicted"/>
<evidence type="ECO:0000313" key="1">
    <source>
        <dbReference type="EMBL" id="KNB07031.1"/>
    </source>
</evidence>